<dbReference type="Pfam" id="PF00078">
    <property type="entry name" value="RVT_1"/>
    <property type="match status" value="1"/>
</dbReference>
<dbReference type="AlphaFoldDB" id="A0AAR5P537"/>
<dbReference type="EnsemblMetazoa" id="XM_019900413.1">
    <property type="protein sequence ID" value="XP_019755972.1"/>
    <property type="gene ID" value="LOC109534668"/>
</dbReference>
<accession>A0AAR5P537</accession>
<reference evidence="4" key="1">
    <citation type="journal article" date="2013" name="Genome Biol.">
        <title>Draft genome of the mountain pine beetle, Dendroctonus ponderosae Hopkins, a major forest pest.</title>
        <authorList>
            <person name="Keeling C.I."/>
            <person name="Yuen M.M."/>
            <person name="Liao N.Y."/>
            <person name="Docking T.R."/>
            <person name="Chan S.K."/>
            <person name="Taylor G.A."/>
            <person name="Palmquist D.L."/>
            <person name="Jackman S.D."/>
            <person name="Nguyen A."/>
            <person name="Li M."/>
            <person name="Henderson H."/>
            <person name="Janes J.K."/>
            <person name="Zhao Y."/>
            <person name="Pandoh P."/>
            <person name="Moore R."/>
            <person name="Sperling F.A."/>
            <person name="Huber D.P."/>
            <person name="Birol I."/>
            <person name="Jones S.J."/>
            <person name="Bohlmann J."/>
        </authorList>
    </citation>
    <scope>NUCLEOTIDE SEQUENCE</scope>
</reference>
<dbReference type="KEGG" id="dpa:109534668"/>
<reference evidence="3" key="2">
    <citation type="submission" date="2024-08" db="UniProtKB">
        <authorList>
            <consortium name="EnsemblMetazoa"/>
        </authorList>
    </citation>
    <scope>IDENTIFICATION</scope>
</reference>
<evidence type="ECO:0000313" key="4">
    <source>
        <dbReference type="Proteomes" id="UP000019118"/>
    </source>
</evidence>
<dbReference type="RefSeq" id="XP_019755972.1">
    <property type="nucleotide sequence ID" value="XM_019900413.1"/>
</dbReference>
<dbReference type="Proteomes" id="UP000019118">
    <property type="component" value="Unassembled WGS sequence"/>
</dbReference>
<evidence type="ECO:0000256" key="1">
    <source>
        <dbReference type="SAM" id="MobiDB-lite"/>
    </source>
</evidence>
<dbReference type="PANTHER" id="PTHR47027:SF20">
    <property type="entry name" value="REVERSE TRANSCRIPTASE-LIKE PROTEIN WITH RNA-DIRECTED DNA POLYMERASE DOMAIN"/>
    <property type="match status" value="1"/>
</dbReference>
<dbReference type="InterPro" id="IPR000477">
    <property type="entry name" value="RT_dom"/>
</dbReference>
<keyword evidence="4" id="KW-1185">Reference proteome</keyword>
<proteinExistence type="predicted"/>
<dbReference type="GeneID" id="109534668"/>
<name>A0AAR5P537_DENPD</name>
<evidence type="ECO:0000313" key="3">
    <source>
        <dbReference type="EnsemblMetazoa" id="XP_019755972.1"/>
    </source>
</evidence>
<sequence>MEEFVRSVRGLKGYKIGGAKIKIVCYADETALIAESEDDLQRLLHLFNLKAKSLNMEISPTKTKCLTTSKTPLRCKLELDRRVIEQKMKSNYLGVELSGFGDIEAEMRDQTTKAIRIVGCLNAICCNKSMGTDAEPRIYKTVVRWVMRYTAETTPETTKTKILRETDVMKILRRITGKTLLDREGSENVRIACNVKNINKWVANRKKEWNEHITRIDHRRLVRMARNKSPLGRRDVGRLRKRWSGSPTQGNDN</sequence>
<feature type="region of interest" description="Disordered" evidence="1">
    <location>
        <begin position="227"/>
        <end position="253"/>
    </location>
</feature>
<protein>
    <recommendedName>
        <fullName evidence="2">Reverse transcriptase domain-containing protein</fullName>
    </recommendedName>
</protein>
<dbReference type="PANTHER" id="PTHR47027">
    <property type="entry name" value="REVERSE TRANSCRIPTASE DOMAIN-CONTAINING PROTEIN"/>
    <property type="match status" value="1"/>
</dbReference>
<feature type="domain" description="Reverse transcriptase" evidence="2">
    <location>
        <begin position="3"/>
        <end position="97"/>
    </location>
</feature>
<organism evidence="3 4">
    <name type="scientific">Dendroctonus ponderosae</name>
    <name type="common">Mountain pine beetle</name>
    <dbReference type="NCBI Taxonomy" id="77166"/>
    <lineage>
        <taxon>Eukaryota</taxon>
        <taxon>Metazoa</taxon>
        <taxon>Ecdysozoa</taxon>
        <taxon>Arthropoda</taxon>
        <taxon>Hexapoda</taxon>
        <taxon>Insecta</taxon>
        <taxon>Pterygota</taxon>
        <taxon>Neoptera</taxon>
        <taxon>Endopterygota</taxon>
        <taxon>Coleoptera</taxon>
        <taxon>Polyphaga</taxon>
        <taxon>Cucujiformia</taxon>
        <taxon>Curculionidae</taxon>
        <taxon>Scolytinae</taxon>
        <taxon>Dendroctonus</taxon>
    </lineage>
</organism>
<evidence type="ECO:0000259" key="2">
    <source>
        <dbReference type="Pfam" id="PF00078"/>
    </source>
</evidence>